<dbReference type="AlphaFoldDB" id="A0A509END8"/>
<dbReference type="EMBL" id="CABFPH010000175">
    <property type="protein sequence ID" value="VUD74925.1"/>
    <property type="molecule type" value="Genomic_DNA"/>
</dbReference>
<dbReference type="SUPFAM" id="SSF52266">
    <property type="entry name" value="SGNH hydrolase"/>
    <property type="match status" value="1"/>
</dbReference>
<sequence length="320" mass="33827">MALPQAATPGLTRPRRLEGRLRPLALRLTALALCLVAGAALAEEAPPRPAPPAVVSPPAASEPGDTSLSPECRVPGSQLYTLARLGAVKAALKEKRPVRVLSIGGTSAGLGASSTYPVKLETALERSLPDVDVVIEARGLPGEIAGDAAERLRSIVAEVEPDLVVWQVGTHDALARVELSAFAEALDDTVRWIKSHDIDVVLVDPTYTASLATDAYYTSIVNAVREVAVREKVPLVLRYEAMRYLAGRSDKGAEGHMLGRQFRINDLGLRCMAEHVTRAITLSLLQPETTGGTKEPPALKAQGRGDGAGDGKAETKPGPH</sequence>
<dbReference type="Gene3D" id="3.40.50.1110">
    <property type="entry name" value="SGNH hydrolase"/>
    <property type="match status" value="1"/>
</dbReference>
<feature type="region of interest" description="Disordered" evidence="1">
    <location>
        <begin position="45"/>
        <end position="72"/>
    </location>
</feature>
<dbReference type="Proteomes" id="UP000410984">
    <property type="component" value="Unassembled WGS sequence"/>
</dbReference>
<organism evidence="2 3">
    <name type="scientific">Methylobacterium symbioticum</name>
    <dbReference type="NCBI Taxonomy" id="2584084"/>
    <lineage>
        <taxon>Bacteria</taxon>
        <taxon>Pseudomonadati</taxon>
        <taxon>Pseudomonadota</taxon>
        <taxon>Alphaproteobacteria</taxon>
        <taxon>Hyphomicrobiales</taxon>
        <taxon>Methylobacteriaceae</taxon>
        <taxon>Methylobacterium</taxon>
    </lineage>
</organism>
<dbReference type="InterPro" id="IPR057572">
    <property type="entry name" value="NonGDSL"/>
</dbReference>
<keyword evidence="3" id="KW-1185">Reference proteome</keyword>
<dbReference type="Pfam" id="PF25182">
    <property type="entry name" value="NonGDSL"/>
    <property type="match status" value="1"/>
</dbReference>
<dbReference type="InterPro" id="IPR036514">
    <property type="entry name" value="SGNH_hydro_sf"/>
</dbReference>
<protein>
    <submittedName>
        <fullName evidence="2">Uncharacterized protein</fullName>
    </submittedName>
</protein>
<proteinExistence type="predicted"/>
<dbReference type="RefSeq" id="WP_244612941.1">
    <property type="nucleotide sequence ID" value="NZ_CABFPH010000175.1"/>
</dbReference>
<name>A0A509END8_9HYPH</name>
<evidence type="ECO:0000256" key="1">
    <source>
        <dbReference type="SAM" id="MobiDB-lite"/>
    </source>
</evidence>
<evidence type="ECO:0000313" key="3">
    <source>
        <dbReference type="Proteomes" id="UP000410984"/>
    </source>
</evidence>
<feature type="compositionally biased region" description="Basic and acidic residues" evidence="1">
    <location>
        <begin position="307"/>
        <end position="320"/>
    </location>
</feature>
<evidence type="ECO:0000313" key="2">
    <source>
        <dbReference type="EMBL" id="VUD74925.1"/>
    </source>
</evidence>
<gene>
    <name evidence="2" type="ORF">MET9862_05559</name>
</gene>
<accession>A0A509END8</accession>
<dbReference type="GO" id="GO:0004622">
    <property type="term" value="F:phosphatidylcholine lysophospholipase activity"/>
    <property type="evidence" value="ECO:0007669"/>
    <property type="project" value="TreeGrafter"/>
</dbReference>
<reference evidence="2 3" key="1">
    <citation type="submission" date="2019-06" db="EMBL/GenBank/DDBJ databases">
        <authorList>
            <person name="Rodrigo-Torres L."/>
            <person name="Arahal R. D."/>
            <person name="Lucena T."/>
        </authorList>
    </citation>
    <scope>NUCLEOTIDE SEQUENCE [LARGE SCALE GENOMIC DNA]</scope>
    <source>
        <strain evidence="2 3">SB0023/3</strain>
    </source>
</reference>
<dbReference type="PANTHER" id="PTHR30383:SF5">
    <property type="entry name" value="SGNH HYDROLASE-TYPE ESTERASE DOMAIN-CONTAINING PROTEIN"/>
    <property type="match status" value="1"/>
</dbReference>
<dbReference type="InterPro" id="IPR051532">
    <property type="entry name" value="Ester_Hydrolysis_Enzymes"/>
</dbReference>
<feature type="region of interest" description="Disordered" evidence="1">
    <location>
        <begin position="287"/>
        <end position="320"/>
    </location>
</feature>
<dbReference type="PANTHER" id="PTHR30383">
    <property type="entry name" value="THIOESTERASE 1/PROTEASE 1/LYSOPHOSPHOLIPASE L1"/>
    <property type="match status" value="1"/>
</dbReference>